<evidence type="ECO:0000313" key="2">
    <source>
        <dbReference type="Proteomes" id="UP000446866"/>
    </source>
</evidence>
<dbReference type="RefSeq" id="WP_160201233.1">
    <property type="nucleotide sequence ID" value="NZ_QXWK01000008.1"/>
</dbReference>
<dbReference type="AlphaFoldDB" id="A0A845QHP5"/>
<sequence length="132" mass="15060">MQIKEKFSEMLHYALAKKEFNKKEVVEKTDAVRVLAKIVAEKTVDVLSDNTDRDIMDFLYAVQEVSEVGEHGVAMEIILLVLSSEDLEYIRLLVEGFVLNDEESEMIFIEELVNTGTDYCFFRSIGLDGDEA</sequence>
<dbReference type="EMBL" id="QXWK01000008">
    <property type="protein sequence ID" value="NBH60954.1"/>
    <property type="molecule type" value="Genomic_DNA"/>
</dbReference>
<organism evidence="1 2">
    <name type="scientific">Anaerotruncus colihominis</name>
    <dbReference type="NCBI Taxonomy" id="169435"/>
    <lineage>
        <taxon>Bacteria</taxon>
        <taxon>Bacillati</taxon>
        <taxon>Bacillota</taxon>
        <taxon>Clostridia</taxon>
        <taxon>Eubacteriales</taxon>
        <taxon>Oscillospiraceae</taxon>
        <taxon>Anaerotruncus</taxon>
    </lineage>
</organism>
<name>A0A845QHP5_9FIRM</name>
<dbReference type="Proteomes" id="UP000446866">
    <property type="component" value="Unassembled WGS sequence"/>
</dbReference>
<keyword evidence="2" id="KW-1185">Reference proteome</keyword>
<reference evidence="1 2" key="1">
    <citation type="submission" date="2018-08" db="EMBL/GenBank/DDBJ databases">
        <title>Murine metabolic-syndrome-specific gut microbial biobank.</title>
        <authorList>
            <person name="Liu C."/>
        </authorList>
    </citation>
    <scope>NUCLEOTIDE SEQUENCE [LARGE SCALE GENOMIC DNA]</scope>
    <source>
        <strain evidence="1 2">28</strain>
    </source>
</reference>
<proteinExistence type="predicted"/>
<gene>
    <name evidence="1" type="ORF">D0435_04720</name>
</gene>
<comment type="caution">
    <text evidence="1">The sequence shown here is derived from an EMBL/GenBank/DDBJ whole genome shotgun (WGS) entry which is preliminary data.</text>
</comment>
<accession>A0A845QHP5</accession>
<evidence type="ECO:0000313" key="1">
    <source>
        <dbReference type="EMBL" id="NBH60954.1"/>
    </source>
</evidence>
<protein>
    <submittedName>
        <fullName evidence="1">Uncharacterized protein</fullName>
    </submittedName>
</protein>